<keyword evidence="2" id="KW-0479">Metal-binding</keyword>
<comment type="cofactor">
    <cofactor evidence="1">
        <name>L-ascorbate</name>
        <dbReference type="ChEBI" id="CHEBI:38290"/>
    </cofactor>
</comment>
<protein>
    <submittedName>
        <fullName evidence="7">Iron-uptake factor PiuC</fullName>
    </submittedName>
</protein>
<dbReference type="PANTHER" id="PTHR41536:SF1">
    <property type="entry name" value="PKHD-TYPE HYDROXYLASE YBIX"/>
    <property type="match status" value="1"/>
</dbReference>
<dbReference type="Pfam" id="PF18331">
    <property type="entry name" value="PKHD_C"/>
    <property type="match status" value="1"/>
</dbReference>
<proteinExistence type="inferred from homology"/>
<dbReference type="InterPro" id="IPR006620">
    <property type="entry name" value="Pro_4_hyd_alph"/>
</dbReference>
<dbReference type="GO" id="GO:0005506">
    <property type="term" value="F:iron ion binding"/>
    <property type="evidence" value="ECO:0007669"/>
    <property type="project" value="InterPro"/>
</dbReference>
<dbReference type="Pfam" id="PF13640">
    <property type="entry name" value="2OG-FeII_Oxy_3"/>
    <property type="match status" value="1"/>
</dbReference>
<dbReference type="GO" id="GO:0006879">
    <property type="term" value="P:intracellular iron ion homeostasis"/>
    <property type="evidence" value="ECO:0007669"/>
    <property type="project" value="TreeGrafter"/>
</dbReference>
<dbReference type="Gene3D" id="2.60.120.620">
    <property type="entry name" value="q2cbj1_9rhob like domain"/>
    <property type="match status" value="1"/>
</dbReference>
<dbReference type="PANTHER" id="PTHR41536">
    <property type="entry name" value="PKHD-TYPE HYDROXYLASE YBIX"/>
    <property type="match status" value="1"/>
</dbReference>
<accession>A0A3B0WK23</accession>
<organism evidence="7">
    <name type="scientific">hydrothermal vent metagenome</name>
    <dbReference type="NCBI Taxonomy" id="652676"/>
    <lineage>
        <taxon>unclassified sequences</taxon>
        <taxon>metagenomes</taxon>
        <taxon>ecological metagenomes</taxon>
    </lineage>
</organism>
<dbReference type="InterPro" id="IPR044862">
    <property type="entry name" value="Pro_4_hyd_alph_FE2OG_OXY"/>
</dbReference>
<dbReference type="NCBIfam" id="NF003974">
    <property type="entry name" value="PRK05467.1-3"/>
    <property type="match status" value="1"/>
</dbReference>
<dbReference type="GO" id="GO:0006974">
    <property type="term" value="P:DNA damage response"/>
    <property type="evidence" value="ECO:0007669"/>
    <property type="project" value="TreeGrafter"/>
</dbReference>
<evidence type="ECO:0000256" key="2">
    <source>
        <dbReference type="ARBA" id="ARBA00022723"/>
    </source>
</evidence>
<evidence type="ECO:0000256" key="3">
    <source>
        <dbReference type="ARBA" id="ARBA00022964"/>
    </source>
</evidence>
<evidence type="ECO:0000313" key="7">
    <source>
        <dbReference type="EMBL" id="VAW51662.1"/>
    </source>
</evidence>
<feature type="domain" description="Fe2OG dioxygenase" evidence="6">
    <location>
        <begin position="78"/>
        <end position="176"/>
    </location>
</feature>
<dbReference type="EMBL" id="UOFE01000021">
    <property type="protein sequence ID" value="VAW51662.1"/>
    <property type="molecule type" value="Genomic_DNA"/>
</dbReference>
<reference evidence="7" key="1">
    <citation type="submission" date="2018-06" db="EMBL/GenBank/DDBJ databases">
        <authorList>
            <person name="Zhirakovskaya E."/>
        </authorList>
    </citation>
    <scope>NUCLEOTIDE SEQUENCE</scope>
</reference>
<dbReference type="InterPro" id="IPR023550">
    <property type="entry name" value="PKHD_hydroxylase"/>
</dbReference>
<dbReference type="PROSITE" id="PS51471">
    <property type="entry name" value="FE2OG_OXY"/>
    <property type="match status" value="1"/>
</dbReference>
<gene>
    <name evidence="7" type="ORF">MNBD_GAMMA05-1505</name>
</gene>
<dbReference type="NCBIfam" id="NF003975">
    <property type="entry name" value="PRK05467.1-4"/>
    <property type="match status" value="1"/>
</dbReference>
<keyword evidence="3" id="KW-0223">Dioxygenase</keyword>
<dbReference type="GO" id="GO:0031418">
    <property type="term" value="F:L-ascorbic acid binding"/>
    <property type="evidence" value="ECO:0007669"/>
    <property type="project" value="InterPro"/>
</dbReference>
<dbReference type="Gene3D" id="4.10.860.20">
    <property type="entry name" value="Rabenosyn, Rab binding domain"/>
    <property type="match status" value="1"/>
</dbReference>
<name>A0A3B0WK23_9ZZZZ</name>
<evidence type="ECO:0000256" key="5">
    <source>
        <dbReference type="ARBA" id="ARBA00023004"/>
    </source>
</evidence>
<evidence type="ECO:0000256" key="1">
    <source>
        <dbReference type="ARBA" id="ARBA00001961"/>
    </source>
</evidence>
<dbReference type="GO" id="GO:0016706">
    <property type="term" value="F:2-oxoglutarate-dependent dioxygenase activity"/>
    <property type="evidence" value="ECO:0007669"/>
    <property type="project" value="InterPro"/>
</dbReference>
<evidence type="ECO:0000256" key="4">
    <source>
        <dbReference type="ARBA" id="ARBA00023002"/>
    </source>
</evidence>
<keyword evidence="5" id="KW-0408">Iron</keyword>
<dbReference type="InterPro" id="IPR041097">
    <property type="entry name" value="PKHD_C"/>
</dbReference>
<dbReference type="SMART" id="SM00702">
    <property type="entry name" value="P4Hc"/>
    <property type="match status" value="1"/>
</dbReference>
<dbReference type="InterPro" id="IPR005123">
    <property type="entry name" value="Oxoglu/Fe-dep_dioxygenase_dom"/>
</dbReference>
<dbReference type="HAMAP" id="MF_00657">
    <property type="entry name" value="Hydroxyl_YbiX"/>
    <property type="match status" value="1"/>
</dbReference>
<sequence length="224" mass="24826">MLVTIPEVLDKEDISVIQDLMATANFHKGTASAGSEAERVKNNHEMFISEAETQRLNNLVMGKLIKNSTYIATAFASKIAAPYYARYIEGMNYGNHVDDPVMGPANQRYRSDISITLFLNSPENYEGGELIISTAFGEQKVKLNAGDAVLYPSSSTHRVAEVTKGERLVAVTWLQSTVRDPAKREILYNLSQARETLIKTSGGSSELEQLSNGYVNLLRMWSDI</sequence>
<dbReference type="AlphaFoldDB" id="A0A3B0WK23"/>
<keyword evidence="4" id="KW-0560">Oxidoreductase</keyword>
<evidence type="ECO:0000259" key="6">
    <source>
        <dbReference type="PROSITE" id="PS51471"/>
    </source>
</evidence>